<dbReference type="GO" id="GO:0004803">
    <property type="term" value="F:transposase activity"/>
    <property type="evidence" value="ECO:0007669"/>
    <property type="project" value="TreeGrafter"/>
</dbReference>
<dbReference type="GO" id="GO:0005829">
    <property type="term" value="C:cytosol"/>
    <property type="evidence" value="ECO:0007669"/>
    <property type="project" value="TreeGrafter"/>
</dbReference>
<reference evidence="4 5" key="1">
    <citation type="submission" date="2018-07" db="EMBL/GenBank/DDBJ databases">
        <title>New species, Clostridium PI-S10-A1B.</title>
        <authorList>
            <person name="Krishna G."/>
            <person name="Summeta K."/>
            <person name="Shikha S."/>
            <person name="Prabhu P.B."/>
            <person name="Suresh K."/>
        </authorList>
    </citation>
    <scope>NUCLEOTIDE SEQUENCE [LARGE SCALE GENOMIC DNA]</scope>
    <source>
        <strain evidence="4 5">PI-S10-A1B</strain>
    </source>
</reference>
<dbReference type="PANTHER" id="PTHR10948">
    <property type="entry name" value="TRANSPOSASE"/>
    <property type="match status" value="1"/>
</dbReference>
<proteinExistence type="predicted"/>
<dbReference type="InterPro" id="IPR001584">
    <property type="entry name" value="Integrase_cat-core"/>
</dbReference>
<dbReference type="Pfam" id="PF13936">
    <property type="entry name" value="HTH_38"/>
    <property type="match status" value="1"/>
</dbReference>
<dbReference type="SUPFAM" id="SSF53098">
    <property type="entry name" value="Ribonuclease H-like"/>
    <property type="match status" value="1"/>
</dbReference>
<dbReference type="PANTHER" id="PTHR10948:SF23">
    <property type="entry name" value="TRANSPOSASE INSI FOR INSERTION SEQUENCE ELEMENT IS30A-RELATED"/>
    <property type="match status" value="1"/>
</dbReference>
<evidence type="ECO:0000256" key="2">
    <source>
        <dbReference type="SAM" id="MobiDB-lite"/>
    </source>
</evidence>
<evidence type="ECO:0000313" key="4">
    <source>
        <dbReference type="EMBL" id="RFZ80128.1"/>
    </source>
</evidence>
<dbReference type="Gene3D" id="3.30.420.10">
    <property type="entry name" value="Ribonuclease H-like superfamily/Ribonuclease H"/>
    <property type="match status" value="1"/>
</dbReference>
<accession>A0A3E2NGH0</accession>
<dbReference type="Proteomes" id="UP000260680">
    <property type="component" value="Unassembled WGS sequence"/>
</dbReference>
<dbReference type="Pfam" id="PF00665">
    <property type="entry name" value="rve"/>
    <property type="match status" value="1"/>
</dbReference>
<dbReference type="InterPro" id="IPR051917">
    <property type="entry name" value="Transposase-Integrase"/>
</dbReference>
<organism evidence="4 5">
    <name type="scientific">Lacrimispora amygdalina</name>
    <dbReference type="NCBI Taxonomy" id="253257"/>
    <lineage>
        <taxon>Bacteria</taxon>
        <taxon>Bacillati</taxon>
        <taxon>Bacillota</taxon>
        <taxon>Clostridia</taxon>
        <taxon>Lachnospirales</taxon>
        <taxon>Lachnospiraceae</taxon>
        <taxon>Lacrimispora</taxon>
    </lineage>
</organism>
<dbReference type="GO" id="GO:0015074">
    <property type="term" value="P:DNA integration"/>
    <property type="evidence" value="ECO:0007669"/>
    <property type="project" value="InterPro"/>
</dbReference>
<dbReference type="InterPro" id="IPR036397">
    <property type="entry name" value="RNaseH_sf"/>
</dbReference>
<keyword evidence="1" id="KW-0233">DNA recombination</keyword>
<dbReference type="PROSITE" id="PS50994">
    <property type="entry name" value="INTEGRASE"/>
    <property type="match status" value="1"/>
</dbReference>
<dbReference type="GO" id="GO:0003676">
    <property type="term" value="F:nucleic acid binding"/>
    <property type="evidence" value="ECO:0007669"/>
    <property type="project" value="InterPro"/>
</dbReference>
<evidence type="ECO:0000256" key="1">
    <source>
        <dbReference type="ARBA" id="ARBA00023172"/>
    </source>
</evidence>
<dbReference type="NCBIfam" id="NF033563">
    <property type="entry name" value="transpos_IS30"/>
    <property type="match status" value="1"/>
</dbReference>
<dbReference type="EMBL" id="QOHO01000013">
    <property type="protein sequence ID" value="RFZ80128.1"/>
    <property type="molecule type" value="Genomic_DNA"/>
</dbReference>
<dbReference type="InterPro" id="IPR025246">
    <property type="entry name" value="IS30-like_HTH"/>
</dbReference>
<feature type="region of interest" description="Disordered" evidence="2">
    <location>
        <begin position="49"/>
        <end position="72"/>
    </location>
</feature>
<evidence type="ECO:0000259" key="3">
    <source>
        <dbReference type="PROSITE" id="PS50994"/>
    </source>
</evidence>
<gene>
    <name evidence="4" type="ORF">DS742_03915</name>
</gene>
<feature type="compositionally biased region" description="Basic and acidic residues" evidence="2">
    <location>
        <begin position="177"/>
        <end position="187"/>
    </location>
</feature>
<protein>
    <submittedName>
        <fullName evidence="4">IS30 family transposase</fullName>
    </submittedName>
</protein>
<feature type="compositionally biased region" description="Basic residues" evidence="2">
    <location>
        <begin position="164"/>
        <end position="176"/>
    </location>
</feature>
<dbReference type="OrthoDB" id="9776104at2"/>
<dbReference type="RefSeq" id="WP_117415730.1">
    <property type="nucleotide sequence ID" value="NZ_QOHO01000013.1"/>
</dbReference>
<feature type="region of interest" description="Disordered" evidence="2">
    <location>
        <begin position="164"/>
        <end position="187"/>
    </location>
</feature>
<dbReference type="GO" id="GO:0006310">
    <property type="term" value="P:DNA recombination"/>
    <property type="evidence" value="ECO:0007669"/>
    <property type="project" value="UniProtKB-KW"/>
</dbReference>
<dbReference type="InterPro" id="IPR012337">
    <property type="entry name" value="RNaseH-like_sf"/>
</dbReference>
<dbReference type="AlphaFoldDB" id="A0A3E2NGH0"/>
<name>A0A3E2NGH0_9FIRM</name>
<comment type="caution">
    <text evidence="4">The sequence shown here is derived from an EMBL/GenBank/DDBJ whole genome shotgun (WGS) entry which is preliminary data.</text>
</comment>
<sequence>MDCPDYITVEPERKPGQHLQREDRGAIERLRRLGYSNRAIARELNCSPSTVGNELRRGTPPRKSNKGRVPGYSAKRGQAVYRSNRSRCHKPHKVDSCTAFIDWVVQRVREHRWSLDACVGYARLHMLFKENEMMSTKTLYNELWAGGLSLSLFEVPDALKRRNTRGKSRINKRPKGRSIEERPDEVTARTVPGHWEADTVVGLRNGKEAVVFTLVERVTDNYIAMQIAGKTSEDVQAAMQALHAEFGDHFSSVFKTITADNGSEFENFAQTEQWGTMIYFTHPYSSWERPVNERHNGLLRDFIPKGTSIEKFSPAQVLTFADELNGRPRRRLGYQTPEELFDAFLDGVYAA</sequence>
<dbReference type="InterPro" id="IPR053392">
    <property type="entry name" value="Transposase_IS30-like"/>
</dbReference>
<evidence type="ECO:0000313" key="5">
    <source>
        <dbReference type="Proteomes" id="UP000260680"/>
    </source>
</evidence>
<feature type="domain" description="Integrase catalytic" evidence="3">
    <location>
        <begin position="188"/>
        <end position="345"/>
    </location>
</feature>
<dbReference type="Gene3D" id="1.10.10.60">
    <property type="entry name" value="Homeodomain-like"/>
    <property type="match status" value="1"/>
</dbReference>
<dbReference type="GO" id="GO:0032196">
    <property type="term" value="P:transposition"/>
    <property type="evidence" value="ECO:0007669"/>
    <property type="project" value="TreeGrafter"/>
</dbReference>